<dbReference type="PANTHER" id="PTHR11339">
    <property type="entry name" value="EXTRACELLULAR MATRIX GLYCOPROTEIN RELATED"/>
    <property type="match status" value="1"/>
</dbReference>
<evidence type="ECO:0000259" key="9">
    <source>
        <dbReference type="PROSITE" id="PS51233"/>
    </source>
</evidence>
<sequence length="918" mass="100707">PTTTTKSTTPPTEPTTTTTTEEPTTTTQSTTPPTEPTTTTTKEPTTTTQSTTPPTEPTTTTTKEPTTTTQSTTPPTEPTTTTTEEPTTTTKSTTPPTEPTTTTEEPTTTTQSTTPPTEPTTTTEEPTTTTQSTTPPTEPTTTTEEPTTTTQSTTPPTEPTTTTTEEPTTTTKSTTTPTEPTTTTEETTTTTGPTTVSTHLTTFKTPQNETFFLCNCTMARCIENYTIEIILNECPPLENITCANGKTPVLVYDEHHCCQYYACDCVCEGWGDPHYITFDGLYYSYQGNCTYVLMEEILPKYNLNIYIDNVLCDPTEDVSCPRSIMIQYQWEVVTLVNHNLLGAAQLEALKNGVRLKLPYSQQGVRILDSGINLVLEIPRLKVVITFGITGFSVTLPYQYFGSNTQGHCGTCNNKQADDCRLPGGQLVKNCAVMADYWPAKHINQPNCHIPSVLPTNMPEPPPTLTPCKPDSICHLLKSSLFAACHPFVSPDNFYRGCVFDSCHVSNPAVDCTSLQTYAAACAQAGVCLHWRNHTRLCGNDCPSNKVYKPCGPCIFIYSSLCTLGCFCPDGMKLFNKDSGICVNTCGKCGFNERFEYKCQNCICEESTKTVTCKPKACPTPPITNCTGPGFVLINQTMPSDHCCSALVCQCHSNTCPITNMNCPVGYMPVVSVPEGRCCPEHRCEPKRVCVHKDNEYQPGSSVPAPLCQDCACTNEVDPGSGLFKIRCEFQKCQEDCDTGYEYVETDSGECCGKCVQTHCVVSVNDTKKLLKVRETWSPTENKCQHYTCIEVGDTLTTFNSQIVCPPFQQSNCQPPIVLSMKAHIMHKGCQSYQEVDMPYCEGSCNTFTKYSEAAAAMQHSCSCCRETRSSNRTVDLHCLNGDVVPYSYIHVEECGCGHTDCTRAAAQPVRRRQRSTLV</sequence>
<protein>
    <submittedName>
        <fullName evidence="10">Mucin 2.2, oligomeric mucus/gel-forming</fullName>
    </submittedName>
</protein>
<evidence type="ECO:0000259" key="6">
    <source>
        <dbReference type="PROSITE" id="PS01225"/>
    </source>
</evidence>
<keyword evidence="1" id="KW-0677">Repeat</keyword>
<keyword evidence="11" id="KW-1185">Reference proteome</keyword>
<evidence type="ECO:0000259" key="7">
    <source>
        <dbReference type="PROSITE" id="PS50184"/>
    </source>
</evidence>
<dbReference type="Proteomes" id="UP000694568">
    <property type="component" value="Unplaced"/>
</dbReference>
<dbReference type="AlphaFoldDB" id="A0A8C9XAQ9"/>
<dbReference type="SMART" id="SM00832">
    <property type="entry name" value="C8"/>
    <property type="match status" value="1"/>
</dbReference>
<keyword evidence="3" id="KW-0325">Glycoprotein</keyword>
<dbReference type="Ensembl" id="ENSSLUT00000006228.1">
    <property type="protein sequence ID" value="ENSSLUP00000006073.1"/>
    <property type="gene ID" value="ENSSLUG00000002647.1"/>
</dbReference>
<dbReference type="SMART" id="SM00214">
    <property type="entry name" value="VWC"/>
    <property type="match status" value="2"/>
</dbReference>
<organism evidence="10 11">
    <name type="scientific">Sander lucioperca</name>
    <name type="common">Pike-perch</name>
    <name type="synonym">Perca lucioperca</name>
    <dbReference type="NCBI Taxonomy" id="283035"/>
    <lineage>
        <taxon>Eukaryota</taxon>
        <taxon>Metazoa</taxon>
        <taxon>Chordata</taxon>
        <taxon>Craniata</taxon>
        <taxon>Vertebrata</taxon>
        <taxon>Euteleostomi</taxon>
        <taxon>Actinopterygii</taxon>
        <taxon>Neopterygii</taxon>
        <taxon>Teleostei</taxon>
        <taxon>Neoteleostei</taxon>
        <taxon>Acanthomorphata</taxon>
        <taxon>Eupercaria</taxon>
        <taxon>Perciformes</taxon>
        <taxon>Percoidei</taxon>
        <taxon>Percidae</taxon>
        <taxon>Luciopercinae</taxon>
        <taxon>Sander</taxon>
    </lineage>
</organism>
<dbReference type="InterPro" id="IPR006207">
    <property type="entry name" value="Cys_knot_C"/>
</dbReference>
<evidence type="ECO:0000256" key="1">
    <source>
        <dbReference type="ARBA" id="ARBA00022737"/>
    </source>
</evidence>
<feature type="disulfide bond" evidence="4">
    <location>
        <begin position="840"/>
        <end position="894"/>
    </location>
</feature>
<accession>A0A8C9XAQ9</accession>
<feature type="domain" description="VWFC" evidence="7">
    <location>
        <begin position="579"/>
        <end position="649"/>
    </location>
</feature>
<dbReference type="PROSITE" id="PS01185">
    <property type="entry name" value="CTCK_1"/>
    <property type="match status" value="1"/>
</dbReference>
<reference evidence="10" key="2">
    <citation type="submission" date="2025-09" db="UniProtKB">
        <authorList>
            <consortium name="Ensembl"/>
        </authorList>
    </citation>
    <scope>IDENTIFICATION</scope>
</reference>
<dbReference type="PRINTS" id="PR01217">
    <property type="entry name" value="PRICHEXTENSN"/>
</dbReference>
<evidence type="ECO:0000256" key="3">
    <source>
        <dbReference type="ARBA" id="ARBA00023180"/>
    </source>
</evidence>
<dbReference type="InterPro" id="IPR050780">
    <property type="entry name" value="Mucin_vWF_Thrombospondin_sf"/>
</dbReference>
<reference evidence="10" key="1">
    <citation type="submission" date="2025-08" db="UniProtKB">
        <authorList>
            <consortium name="Ensembl"/>
        </authorList>
    </citation>
    <scope>IDENTIFICATION</scope>
</reference>
<feature type="disulfide bond" evidence="4">
    <location>
        <begin position="829"/>
        <end position="878"/>
    </location>
</feature>
<dbReference type="PROSITE" id="PS51233">
    <property type="entry name" value="VWFD"/>
    <property type="match status" value="1"/>
</dbReference>
<feature type="domain" description="Fibronectin type-III" evidence="8">
    <location>
        <begin position="74"/>
        <end position="167"/>
    </location>
</feature>
<dbReference type="PROSITE" id="PS50853">
    <property type="entry name" value="FN3"/>
    <property type="match status" value="1"/>
</dbReference>
<evidence type="ECO:0000313" key="10">
    <source>
        <dbReference type="Ensembl" id="ENSSLUP00000006073.1"/>
    </source>
</evidence>
<feature type="disulfide bond" evidence="4">
    <location>
        <begin position="844"/>
        <end position="896"/>
    </location>
</feature>
<dbReference type="InterPro" id="IPR001846">
    <property type="entry name" value="VWF_type-D"/>
</dbReference>
<proteinExistence type="predicted"/>
<evidence type="ECO:0000313" key="11">
    <source>
        <dbReference type="Proteomes" id="UP000694568"/>
    </source>
</evidence>
<feature type="compositionally biased region" description="Low complexity" evidence="5">
    <location>
        <begin position="1"/>
        <end position="195"/>
    </location>
</feature>
<dbReference type="InterPro" id="IPR003961">
    <property type="entry name" value="FN3_dom"/>
</dbReference>
<dbReference type="SMART" id="SM00216">
    <property type="entry name" value="VWD"/>
    <property type="match status" value="1"/>
</dbReference>
<dbReference type="GeneTree" id="ENSGT00940000164871"/>
<dbReference type="PROSITE" id="PS01225">
    <property type="entry name" value="CTCK_2"/>
    <property type="match status" value="1"/>
</dbReference>
<dbReference type="Pfam" id="PF00094">
    <property type="entry name" value="VWD"/>
    <property type="match status" value="1"/>
</dbReference>
<evidence type="ECO:0000256" key="5">
    <source>
        <dbReference type="SAM" id="MobiDB-lite"/>
    </source>
</evidence>
<dbReference type="PROSITE" id="PS01208">
    <property type="entry name" value="VWFC_1"/>
    <property type="match status" value="1"/>
</dbReference>
<keyword evidence="2 4" id="KW-1015">Disulfide bond</keyword>
<name>A0A8C9XAQ9_SANLU</name>
<evidence type="ECO:0000259" key="8">
    <source>
        <dbReference type="PROSITE" id="PS50853"/>
    </source>
</evidence>
<evidence type="ECO:0000256" key="4">
    <source>
        <dbReference type="PROSITE-ProRule" id="PRU00039"/>
    </source>
</evidence>
<dbReference type="InterPro" id="IPR014853">
    <property type="entry name" value="VWF/SSPO/ZAN-like_Cys-rich_dom"/>
</dbReference>
<feature type="domain" description="VWFD" evidence="9">
    <location>
        <begin position="265"/>
        <end position="448"/>
    </location>
</feature>
<feature type="region of interest" description="Disordered" evidence="5">
    <location>
        <begin position="1"/>
        <end position="199"/>
    </location>
</feature>
<dbReference type="PANTHER" id="PTHR11339:SF406">
    <property type="entry name" value="MUCIN-5AC-LIKE"/>
    <property type="match status" value="1"/>
</dbReference>
<evidence type="ECO:0000256" key="2">
    <source>
        <dbReference type="ARBA" id="ARBA00023157"/>
    </source>
</evidence>
<dbReference type="Pfam" id="PF08742">
    <property type="entry name" value="C8"/>
    <property type="match status" value="1"/>
</dbReference>
<dbReference type="SMART" id="SM00041">
    <property type="entry name" value="CT"/>
    <property type="match status" value="1"/>
</dbReference>
<dbReference type="InterPro" id="IPR001007">
    <property type="entry name" value="VWF_dom"/>
</dbReference>
<feature type="domain" description="CTCK" evidence="6">
    <location>
        <begin position="812"/>
        <end position="902"/>
    </location>
</feature>
<feature type="domain" description="VWFC" evidence="7">
    <location>
        <begin position="687"/>
        <end position="755"/>
    </location>
</feature>
<dbReference type="PROSITE" id="PS50184">
    <property type="entry name" value="VWFC_2"/>
    <property type="match status" value="2"/>
</dbReference>
<comment type="caution">
    <text evidence="4">Lacks conserved residue(s) required for the propagation of feature annotation.</text>
</comment>